<geneLocation type="plasmid" evidence="1">
    <name>megaplasmid 2</name>
</geneLocation>
<protein>
    <submittedName>
        <fullName evidence="1">Uncharacterized protein</fullName>
    </submittedName>
</protein>
<keyword evidence="1" id="KW-0614">Plasmid</keyword>
<dbReference type="EMBL" id="AY316747">
    <property type="protein sequence ID" value="AAQ87538.1"/>
    <property type="molecule type" value="Genomic_DNA"/>
</dbReference>
<sequence>MDNLLARKGNTTSASGFEPVLGANFPRQSKLAFGFCHIAEVEIKRCKPILTLKKHLRFACLPSRHERSLYNGRRVPASVALVDLRQRQDDQRHRQMLTLVERTVDLDCLLGGRYTSQCPTS</sequence>
<reference evidence="1" key="1">
    <citation type="submission" date="2003-06" db="EMBL/GenBank/DDBJ databases">
        <title>Comparative DNA analysis of two large contigs of the Rhizobium sp. NGR234 megaplasmid 2.</title>
        <authorList>
            <person name="Broughton W.J."/>
            <person name="Perret X."/>
            <person name="Staehelin C."/>
            <person name="Schmitz R.A."/>
            <person name="Raasch C."/>
            <person name="Liesegang H."/>
            <person name="Gottschalk G."/>
            <person name="Streit W.R."/>
        </authorList>
    </citation>
    <scope>NUCLEOTIDE SEQUENCE</scope>
    <source>
        <strain evidence="1">NGR234</strain>
        <plasmid evidence="1">megaplasmid 2</plasmid>
    </source>
</reference>
<accession>Q6W130</accession>
<evidence type="ECO:0000313" key="1">
    <source>
        <dbReference type="EMBL" id="AAQ87538.1"/>
    </source>
</evidence>
<name>Q6W130_SINFN</name>
<proteinExistence type="predicted"/>
<gene>
    <name evidence="1" type="ORF">RNGR00413</name>
</gene>
<dbReference type="AlphaFoldDB" id="Q6W130"/>
<organism evidence="1">
    <name type="scientific">Sinorhizobium fredii (strain NBRC 101917 / NGR234)</name>
    <dbReference type="NCBI Taxonomy" id="394"/>
    <lineage>
        <taxon>Bacteria</taxon>
        <taxon>Pseudomonadati</taxon>
        <taxon>Pseudomonadota</taxon>
        <taxon>Alphaproteobacteria</taxon>
        <taxon>Hyphomicrobiales</taxon>
        <taxon>Rhizobiaceae</taxon>
        <taxon>Sinorhizobium/Ensifer group</taxon>
        <taxon>Sinorhizobium</taxon>
    </lineage>
</organism>